<accession>A0A5D0MBN5</accession>
<evidence type="ECO:0000313" key="2">
    <source>
        <dbReference type="Proteomes" id="UP000324143"/>
    </source>
</evidence>
<evidence type="ECO:0000313" key="1">
    <source>
        <dbReference type="EMBL" id="TYB30426.1"/>
    </source>
</evidence>
<dbReference type="EMBL" id="VSIX01000138">
    <property type="protein sequence ID" value="TYB30426.1"/>
    <property type="molecule type" value="Genomic_DNA"/>
</dbReference>
<keyword evidence="2" id="KW-1185">Reference proteome</keyword>
<protein>
    <recommendedName>
        <fullName evidence="3">Ribbon-helix-helix protein, CopG family</fullName>
    </recommendedName>
</protein>
<comment type="caution">
    <text evidence="1">The sequence shown here is derived from an EMBL/GenBank/DDBJ whole genome shotgun (WGS) entry which is preliminary data.</text>
</comment>
<organism evidence="1 2">
    <name type="scientific">Candidatus Mcinerneyibacterium aminivorans</name>
    <dbReference type="NCBI Taxonomy" id="2703815"/>
    <lineage>
        <taxon>Bacteria</taxon>
        <taxon>Candidatus Macinerneyibacteriota</taxon>
        <taxon>Candidatus Mcinerneyibacteria</taxon>
        <taxon>Candidatus Mcinerneyibacteriales</taxon>
        <taxon>Candidatus Mcinerneyibacteriaceae</taxon>
        <taxon>Candidatus Mcinerneyibacterium</taxon>
    </lineage>
</organism>
<dbReference type="AlphaFoldDB" id="A0A5D0MBN5"/>
<evidence type="ECO:0008006" key="3">
    <source>
        <dbReference type="Google" id="ProtNLM"/>
    </source>
</evidence>
<name>A0A5D0MBN5_9BACT</name>
<sequence length="63" mass="7509">MHRLKTVAVSQYLVDELDRLIEKDKIFKNRTEALNEILDEYLKRYKMAKVFETDRSLSEEMGG</sequence>
<proteinExistence type="predicted"/>
<reference evidence="1" key="1">
    <citation type="submission" date="2019-08" db="EMBL/GenBank/DDBJ databases">
        <title>Genomic characterization of a novel candidate phylum (ARYD3) from a high temperature, high salinity tertiary oil reservoir in north central Oklahoma, USA.</title>
        <authorList>
            <person name="Youssef N.H."/>
            <person name="Yadav A."/>
            <person name="Elshahed M.S."/>
        </authorList>
    </citation>
    <scope>NUCLEOTIDE SEQUENCE [LARGE SCALE GENOMIC DNA]</scope>
    <source>
        <strain evidence="1">ARYD3</strain>
    </source>
</reference>
<dbReference type="Proteomes" id="UP000324143">
    <property type="component" value="Unassembled WGS sequence"/>
</dbReference>
<gene>
    <name evidence="1" type="ORF">FXF47_09345</name>
</gene>